<evidence type="ECO:0000313" key="3">
    <source>
        <dbReference type="Proteomes" id="UP000515977"/>
    </source>
</evidence>
<sequence length="190" mass="19424">MRGAAACLLLASLLPAAARAQTAQTVPAASPLLVRIEILEPLSSLEQKRGDTFALQLAEAVTLPDGTVLPAGTRGRGEVVHAEKARTGGKPGELILAARLLEAPQGKFRLRALRLTGTGKDRSNTALGMALAAEAALPGAALLALFIHGGQFIVPPGTQGIAKLEATPLPAATSLQPADSGIRPNEDTPP</sequence>
<accession>A0A7G9QQT4</accession>
<name>A0A7G9QQT4_9GAMM</name>
<reference evidence="2 3" key="1">
    <citation type="submission" date="2020-08" db="EMBL/GenBank/DDBJ databases">
        <title>Genome sequence of Thermomonas brevis KACC 16975T.</title>
        <authorList>
            <person name="Hyun D.-W."/>
            <person name="Bae J.-W."/>
        </authorList>
    </citation>
    <scope>NUCLEOTIDE SEQUENCE [LARGE SCALE GENOMIC DNA]</scope>
    <source>
        <strain evidence="2 3">KACC 16975</strain>
    </source>
</reference>
<gene>
    <name evidence="2" type="ORF">H9L17_10890</name>
</gene>
<dbReference type="RefSeq" id="WP_187569477.1">
    <property type="nucleotide sequence ID" value="NZ_CP060711.1"/>
</dbReference>
<evidence type="ECO:0000313" key="2">
    <source>
        <dbReference type="EMBL" id="QNN45709.1"/>
    </source>
</evidence>
<dbReference type="KEGG" id="tbv:H9L17_10890"/>
<feature type="chain" id="PRO_5028851230" evidence="1">
    <location>
        <begin position="21"/>
        <end position="190"/>
    </location>
</feature>
<dbReference type="EMBL" id="CP060711">
    <property type="protein sequence ID" value="QNN45709.1"/>
    <property type="molecule type" value="Genomic_DNA"/>
</dbReference>
<organism evidence="2 3">
    <name type="scientific">Thermomonas brevis</name>
    <dbReference type="NCBI Taxonomy" id="215691"/>
    <lineage>
        <taxon>Bacteria</taxon>
        <taxon>Pseudomonadati</taxon>
        <taxon>Pseudomonadota</taxon>
        <taxon>Gammaproteobacteria</taxon>
        <taxon>Lysobacterales</taxon>
        <taxon>Lysobacteraceae</taxon>
        <taxon>Thermomonas</taxon>
    </lineage>
</organism>
<protein>
    <submittedName>
        <fullName evidence="2">Uncharacterized protein</fullName>
    </submittedName>
</protein>
<evidence type="ECO:0000256" key="1">
    <source>
        <dbReference type="SAM" id="SignalP"/>
    </source>
</evidence>
<keyword evidence="3" id="KW-1185">Reference proteome</keyword>
<dbReference type="AlphaFoldDB" id="A0A7G9QQT4"/>
<keyword evidence="1" id="KW-0732">Signal</keyword>
<feature type="signal peptide" evidence="1">
    <location>
        <begin position="1"/>
        <end position="20"/>
    </location>
</feature>
<dbReference type="Proteomes" id="UP000515977">
    <property type="component" value="Chromosome"/>
</dbReference>
<proteinExistence type="predicted"/>